<reference evidence="4 5" key="1">
    <citation type="submission" date="2021-01" db="EMBL/GenBank/DDBJ databases">
        <title>Whole genome shotgun sequence of Catellatospora bangladeshensis NBRC 107357.</title>
        <authorList>
            <person name="Komaki H."/>
            <person name="Tamura T."/>
        </authorList>
    </citation>
    <scope>NUCLEOTIDE SEQUENCE [LARGE SCALE GENOMIC DNA]</scope>
    <source>
        <strain evidence="4 5">NBRC 107357</strain>
    </source>
</reference>
<dbReference type="InterPro" id="IPR021416">
    <property type="entry name" value="DUF3048_N"/>
</dbReference>
<gene>
    <name evidence="4" type="ORF">Cba03nite_27700</name>
</gene>
<evidence type="ECO:0000259" key="2">
    <source>
        <dbReference type="Pfam" id="PF11258"/>
    </source>
</evidence>
<dbReference type="AlphaFoldDB" id="A0A8J3JIS4"/>
<accession>A0A8J3JIS4</accession>
<proteinExistence type="predicted"/>
<comment type="caution">
    <text evidence="4">The sequence shown here is derived from an EMBL/GenBank/DDBJ whole genome shotgun (WGS) entry which is preliminary data.</text>
</comment>
<feature type="domain" description="DUF3048" evidence="2">
    <location>
        <begin position="53"/>
        <end position="176"/>
    </location>
</feature>
<feature type="domain" description="DUF3048" evidence="3">
    <location>
        <begin position="224"/>
        <end position="320"/>
    </location>
</feature>
<evidence type="ECO:0000313" key="5">
    <source>
        <dbReference type="Proteomes" id="UP000601223"/>
    </source>
</evidence>
<keyword evidence="1" id="KW-0732">Signal</keyword>
<feature type="chain" id="PRO_5039171573" description="DUF3048 domain-containing protein" evidence="1">
    <location>
        <begin position="20"/>
        <end position="332"/>
    </location>
</feature>
<feature type="signal peptide" evidence="1">
    <location>
        <begin position="1"/>
        <end position="19"/>
    </location>
</feature>
<evidence type="ECO:0008006" key="6">
    <source>
        <dbReference type="Google" id="ProtNLM"/>
    </source>
</evidence>
<dbReference type="InterPro" id="IPR035328">
    <property type="entry name" value="DUF3048_C"/>
</dbReference>
<dbReference type="Proteomes" id="UP000601223">
    <property type="component" value="Unassembled WGS sequence"/>
</dbReference>
<evidence type="ECO:0000256" key="1">
    <source>
        <dbReference type="SAM" id="SignalP"/>
    </source>
</evidence>
<evidence type="ECO:0000313" key="4">
    <source>
        <dbReference type="EMBL" id="GIF81421.1"/>
    </source>
</evidence>
<dbReference type="Pfam" id="PF17479">
    <property type="entry name" value="DUF3048_C"/>
    <property type="match status" value="1"/>
</dbReference>
<dbReference type="Pfam" id="PF11258">
    <property type="entry name" value="DUF3048"/>
    <property type="match status" value="1"/>
</dbReference>
<dbReference type="PROSITE" id="PS51257">
    <property type="entry name" value="PROKAR_LIPOPROTEIN"/>
    <property type="match status" value="1"/>
</dbReference>
<dbReference type="InterPro" id="IPR023158">
    <property type="entry name" value="YerB-like_sf"/>
</dbReference>
<sequence length="332" mass="34283">MTRQIRLSLAAALTVAALAGCSVGPAGQQSGAAPDRSPFVLPSPEAVRPRAPLTGLEVDASAVSKTAVLVPIEVGTGAAAPVGLDRADIVELEFAEGRLLRAAAVYQSQPADKAGPVSAVRPADVKLLNQLRPYVAHNATPKGFLDLLTATKLAAVTPQKKLPGFTTAAGRSYVNTGTLQAGAPDSQLEPAPLFQYAQPGEPLAATGTTPATTVVVSAPGHAALTWKFDETSKRWQATVGGAPVAAANLVLLTMPYTKKVVKALKKEVALADPIGEGKAQIFSSGQGVEAHWYKTGFYSALNILGPSQYLVRLAPGPTWVLLVPTTAKVTTS</sequence>
<dbReference type="EMBL" id="BONF01000013">
    <property type="protein sequence ID" value="GIF81421.1"/>
    <property type="molecule type" value="Genomic_DNA"/>
</dbReference>
<name>A0A8J3JIS4_9ACTN</name>
<dbReference type="SUPFAM" id="SSF159774">
    <property type="entry name" value="YerB-like"/>
    <property type="match status" value="1"/>
</dbReference>
<organism evidence="4 5">
    <name type="scientific">Catellatospora bangladeshensis</name>
    <dbReference type="NCBI Taxonomy" id="310355"/>
    <lineage>
        <taxon>Bacteria</taxon>
        <taxon>Bacillati</taxon>
        <taxon>Actinomycetota</taxon>
        <taxon>Actinomycetes</taxon>
        <taxon>Micromonosporales</taxon>
        <taxon>Micromonosporaceae</taxon>
        <taxon>Catellatospora</taxon>
    </lineage>
</organism>
<keyword evidence="5" id="KW-1185">Reference proteome</keyword>
<protein>
    <recommendedName>
        <fullName evidence="6">DUF3048 domain-containing protein</fullName>
    </recommendedName>
</protein>
<dbReference type="Gene3D" id="3.50.90.10">
    <property type="entry name" value="YerB-like"/>
    <property type="match status" value="1"/>
</dbReference>
<evidence type="ECO:0000259" key="3">
    <source>
        <dbReference type="Pfam" id="PF17479"/>
    </source>
</evidence>
<dbReference type="RefSeq" id="WP_203745819.1">
    <property type="nucleotide sequence ID" value="NZ_BONF01000013.1"/>
</dbReference>